<dbReference type="Gene3D" id="1.10.260.40">
    <property type="entry name" value="lambda repressor-like DNA-binding domains"/>
    <property type="match status" value="1"/>
</dbReference>
<name>A0A154L4M9_9PROT</name>
<reference evidence="2 3" key="1">
    <citation type="submission" date="2015-12" db="EMBL/GenBank/DDBJ databases">
        <title>Genome sequence of Thalassospira lucentensis MCCC 1A02072.</title>
        <authorList>
            <person name="Lu L."/>
            <person name="Lai Q."/>
            <person name="Shao Z."/>
            <person name="Qian P."/>
        </authorList>
    </citation>
    <scope>NUCLEOTIDE SEQUENCE [LARGE SCALE GENOMIC DNA]</scope>
    <source>
        <strain evidence="2 3">MCCC 1A02072</strain>
    </source>
</reference>
<dbReference type="GO" id="GO:0003677">
    <property type="term" value="F:DNA binding"/>
    <property type="evidence" value="ECO:0007669"/>
    <property type="project" value="InterPro"/>
</dbReference>
<dbReference type="Pfam" id="PF01381">
    <property type="entry name" value="HTH_3"/>
    <property type="match status" value="1"/>
</dbReference>
<dbReference type="Proteomes" id="UP000076335">
    <property type="component" value="Unassembled WGS sequence"/>
</dbReference>
<dbReference type="SMART" id="SM00530">
    <property type="entry name" value="HTH_XRE"/>
    <property type="match status" value="1"/>
</dbReference>
<protein>
    <recommendedName>
        <fullName evidence="1">HTH cro/C1-type domain-containing protein</fullName>
    </recommendedName>
</protein>
<dbReference type="EMBL" id="LPVY01000013">
    <property type="protein sequence ID" value="KZB64219.1"/>
    <property type="molecule type" value="Genomic_DNA"/>
</dbReference>
<dbReference type="InterPro" id="IPR001387">
    <property type="entry name" value="Cro/C1-type_HTH"/>
</dbReference>
<dbReference type="InterPro" id="IPR010982">
    <property type="entry name" value="Lambda_DNA-bd_dom_sf"/>
</dbReference>
<evidence type="ECO:0000313" key="3">
    <source>
        <dbReference type="Proteomes" id="UP000076335"/>
    </source>
</evidence>
<evidence type="ECO:0000313" key="2">
    <source>
        <dbReference type="EMBL" id="KZB64219.1"/>
    </source>
</evidence>
<comment type="caution">
    <text evidence="2">The sequence shown here is derived from an EMBL/GenBank/DDBJ whole genome shotgun (WGS) entry which is preliminary data.</text>
</comment>
<dbReference type="OrthoDB" id="461984at2"/>
<feature type="domain" description="HTH cro/C1-type" evidence="1">
    <location>
        <begin position="34"/>
        <end position="86"/>
    </location>
</feature>
<accession>A0A154L4M9</accession>
<dbReference type="AlphaFoldDB" id="A0A154L4M9"/>
<evidence type="ECO:0000259" key="1">
    <source>
        <dbReference type="PROSITE" id="PS50943"/>
    </source>
</evidence>
<dbReference type="PROSITE" id="PS50943">
    <property type="entry name" value="HTH_CROC1"/>
    <property type="match status" value="1"/>
</dbReference>
<dbReference type="SUPFAM" id="SSF47413">
    <property type="entry name" value="lambda repressor-like DNA-binding domains"/>
    <property type="match status" value="1"/>
</dbReference>
<sequence length="99" mass="11185">MDDNAIAQAASDDPDNPVLTYDELQEFRPVSDAREVRLKLKLTQEAFAKRFHIPVGTLRDWEQHRTEPDTTARSLIKLISVAPDLVESVLAQDKSPQNT</sequence>
<proteinExistence type="predicted"/>
<dbReference type="CDD" id="cd00093">
    <property type="entry name" value="HTH_XRE"/>
    <property type="match status" value="1"/>
</dbReference>
<gene>
    <name evidence="2" type="ORF">AUP42_20345</name>
</gene>
<organism evidence="2 3">
    <name type="scientific">Thalassospira lucentensis</name>
    <dbReference type="NCBI Taxonomy" id="168935"/>
    <lineage>
        <taxon>Bacteria</taxon>
        <taxon>Pseudomonadati</taxon>
        <taxon>Pseudomonadota</taxon>
        <taxon>Alphaproteobacteria</taxon>
        <taxon>Rhodospirillales</taxon>
        <taxon>Thalassospiraceae</taxon>
        <taxon>Thalassospira</taxon>
    </lineage>
</organism>